<dbReference type="SMART" id="SM00849">
    <property type="entry name" value="Lactamase_B"/>
    <property type="match status" value="1"/>
</dbReference>
<evidence type="ECO:0000256" key="1">
    <source>
        <dbReference type="ARBA" id="ARBA00004141"/>
    </source>
</evidence>
<comment type="subcellular location">
    <subcellularLocation>
        <location evidence="1">Membrane</location>
        <topology evidence="1">Multi-pass membrane protein</topology>
    </subcellularLocation>
</comment>
<protein>
    <recommendedName>
        <fullName evidence="6">Metallo-beta-lactamase domain-containing protein</fullName>
    </recommendedName>
</protein>
<comment type="caution">
    <text evidence="7">The sequence shown here is derived from an EMBL/GenBank/DDBJ whole genome shotgun (WGS) entry which is preliminary data.</text>
</comment>
<evidence type="ECO:0000256" key="3">
    <source>
        <dbReference type="ARBA" id="ARBA00022989"/>
    </source>
</evidence>
<accession>A0AAD5GY75</accession>
<feature type="transmembrane region" description="Helical" evidence="5">
    <location>
        <begin position="39"/>
        <end position="59"/>
    </location>
</feature>
<dbReference type="InterPro" id="IPR036866">
    <property type="entry name" value="RibonucZ/Hydroxyglut_hydro"/>
</dbReference>
<feature type="transmembrane region" description="Helical" evidence="5">
    <location>
        <begin position="110"/>
        <end position="131"/>
    </location>
</feature>
<keyword evidence="4 5" id="KW-0472">Membrane</keyword>
<proteinExistence type="predicted"/>
<evidence type="ECO:0000256" key="4">
    <source>
        <dbReference type="ARBA" id="ARBA00023136"/>
    </source>
</evidence>
<evidence type="ECO:0000313" key="8">
    <source>
        <dbReference type="Proteomes" id="UP001205105"/>
    </source>
</evidence>
<dbReference type="Gene3D" id="3.60.15.10">
    <property type="entry name" value="Ribonuclease Z/Hydroxyacylglutathione hydrolase-like"/>
    <property type="match status" value="1"/>
</dbReference>
<organism evidence="7 8">
    <name type="scientific">Chlorella ohadii</name>
    <dbReference type="NCBI Taxonomy" id="2649997"/>
    <lineage>
        <taxon>Eukaryota</taxon>
        <taxon>Viridiplantae</taxon>
        <taxon>Chlorophyta</taxon>
        <taxon>core chlorophytes</taxon>
        <taxon>Trebouxiophyceae</taxon>
        <taxon>Chlorellales</taxon>
        <taxon>Chlorellaceae</taxon>
        <taxon>Chlorella clade</taxon>
        <taxon>Chlorella</taxon>
    </lineage>
</organism>
<dbReference type="EMBL" id="JADXDR010000174">
    <property type="protein sequence ID" value="KAI7836824.1"/>
    <property type="molecule type" value="Genomic_DNA"/>
</dbReference>
<dbReference type="Pfam" id="PF00753">
    <property type="entry name" value="Lactamase_B"/>
    <property type="match status" value="1"/>
</dbReference>
<name>A0AAD5GY75_9CHLO</name>
<dbReference type="PANTHER" id="PTHR36839">
    <property type="entry name" value="METALLO-BETA-LACTAMASE FAMILY PROTEIN (AFU_ORTHOLOGUE AFUA_5G12770)"/>
    <property type="match status" value="1"/>
</dbReference>
<evidence type="ECO:0000256" key="2">
    <source>
        <dbReference type="ARBA" id="ARBA00022692"/>
    </source>
</evidence>
<dbReference type="Proteomes" id="UP001205105">
    <property type="component" value="Unassembled WGS sequence"/>
</dbReference>
<feature type="transmembrane region" description="Helical" evidence="5">
    <location>
        <begin position="219"/>
        <end position="239"/>
    </location>
</feature>
<feature type="transmembrane region" description="Helical" evidence="5">
    <location>
        <begin position="143"/>
        <end position="170"/>
    </location>
</feature>
<dbReference type="InterPro" id="IPR001279">
    <property type="entry name" value="Metallo-B-lactamas"/>
</dbReference>
<evidence type="ECO:0000313" key="7">
    <source>
        <dbReference type="EMBL" id="KAI7836824.1"/>
    </source>
</evidence>
<feature type="transmembrane region" description="Helical" evidence="5">
    <location>
        <begin position="190"/>
        <end position="212"/>
    </location>
</feature>
<dbReference type="SUPFAM" id="SSF56281">
    <property type="entry name" value="Metallo-hydrolase/oxidoreductase"/>
    <property type="match status" value="1"/>
</dbReference>
<feature type="transmembrane region" description="Helical" evidence="5">
    <location>
        <begin position="12"/>
        <end position="33"/>
    </location>
</feature>
<keyword evidence="3 5" id="KW-1133">Transmembrane helix</keyword>
<dbReference type="AlphaFoldDB" id="A0AAD5GY75"/>
<evidence type="ECO:0000259" key="6">
    <source>
        <dbReference type="SMART" id="SM00849"/>
    </source>
</evidence>
<dbReference type="GO" id="GO:0006508">
    <property type="term" value="P:proteolysis"/>
    <property type="evidence" value="ECO:0007669"/>
    <property type="project" value="InterPro"/>
</dbReference>
<reference evidence="7" key="1">
    <citation type="submission" date="2020-11" db="EMBL/GenBank/DDBJ databases">
        <title>Chlorella ohadii genome sequencing and assembly.</title>
        <authorList>
            <person name="Murik O."/>
            <person name="Treves H."/>
            <person name="Kedem I."/>
            <person name="Shotland Y."/>
            <person name="Kaplan A."/>
        </authorList>
    </citation>
    <scope>NUCLEOTIDE SEQUENCE</scope>
    <source>
        <strain evidence="7">1</strain>
    </source>
</reference>
<evidence type="ECO:0000256" key="5">
    <source>
        <dbReference type="SAM" id="Phobius"/>
    </source>
</evidence>
<keyword evidence="8" id="KW-1185">Reference proteome</keyword>
<sequence>MDTSTSLPAGSLFGIPIRLSYTLPLLFVVALLAEAFSSWAAFGWAALMYGPILLGTVLIHELGHALAARRVGGHADGILLWPLGGLAYVGHDCGPKADLWIALAGPLTHIPQFLVWFAILFPVYHAAYGSWDISLSIPYPDLHFGLAVVAGACQLNIGLVLFNLFLPAFPLDGGRILADLLLLRGVSPETAAKITASLATLLGAGVVAIGIWRTLVASVASVLTIAVGVWMLYVTVQLWECIRSGTVRQHPLFRVAAADAGSGGAGGSSAPLPAVGAGSGYQRYGGEGSVLLSTVAANQYPSPSMPHYSCCTCAAQFAEAAAPPAACPICSDDRQYVAPSGQAWATKEELQELHRCTLAEVEPGVLGIGVEPKLAIGQQAYLVQAPGGNVLWDCVGVCHPDIVADVEAAGGIAAIAISHPHFYNACVDWAEAFDCKVLLHAADRQWVTRPSPRLEFWEGDERQLGAGLRLMRLGGHFPGSCVLLWEAARDGKGVMFTGDTIFPVPSGGVSFMYSFPNLLPLPADQIARIGRRLEGCAFDRMYAAFAHTRIKAGAAQQVQQAVRKYCGLLDGSVQRAYI</sequence>
<gene>
    <name evidence="7" type="ORF">COHA_009325</name>
</gene>
<dbReference type="Pfam" id="PF02163">
    <property type="entry name" value="Peptidase_M50"/>
    <property type="match status" value="1"/>
</dbReference>
<feature type="domain" description="Metallo-beta-lactamase" evidence="6">
    <location>
        <begin position="377"/>
        <end position="547"/>
    </location>
</feature>
<dbReference type="GO" id="GO:0016020">
    <property type="term" value="C:membrane"/>
    <property type="evidence" value="ECO:0007669"/>
    <property type="project" value="UniProtKB-SubCell"/>
</dbReference>
<dbReference type="PANTHER" id="PTHR36839:SF1">
    <property type="entry name" value="METALLO-BETA-LACTAMASE FAMILY PROTEIN (AFU_ORTHOLOGUE AFUA_5G12770)"/>
    <property type="match status" value="1"/>
</dbReference>
<dbReference type="InterPro" id="IPR008915">
    <property type="entry name" value="Peptidase_M50"/>
</dbReference>
<keyword evidence="2 5" id="KW-0812">Transmembrane</keyword>